<organism evidence="2 3">
    <name type="scientific">Novosphingobium resinovorum</name>
    <dbReference type="NCBI Taxonomy" id="158500"/>
    <lineage>
        <taxon>Bacteria</taxon>
        <taxon>Pseudomonadati</taxon>
        <taxon>Pseudomonadota</taxon>
        <taxon>Alphaproteobacteria</taxon>
        <taxon>Sphingomonadales</taxon>
        <taxon>Sphingomonadaceae</taxon>
        <taxon>Novosphingobium</taxon>
    </lineage>
</organism>
<evidence type="ECO:0000313" key="2">
    <source>
        <dbReference type="EMBL" id="AOR80267.1"/>
    </source>
</evidence>
<gene>
    <name evidence="2" type="ORF">BES08_25495</name>
</gene>
<dbReference type="AlphaFoldDB" id="A0A1D8ADR7"/>
<dbReference type="OrthoDB" id="8410588at2"/>
<dbReference type="Proteomes" id="UP000094626">
    <property type="component" value="Plasmid pSA2"/>
</dbReference>
<protein>
    <submittedName>
        <fullName evidence="2">Uncharacterized protein</fullName>
    </submittedName>
</protein>
<keyword evidence="3" id="KW-1185">Reference proteome</keyword>
<dbReference type="RefSeq" id="WP_069709678.1">
    <property type="nucleotide sequence ID" value="NZ_CP017077.1"/>
</dbReference>
<keyword evidence="2" id="KW-0614">Plasmid</keyword>
<sequence>MSKGRGSGSYRSAISGRYVTAKHGKASPHTTVRESAGPSGSSSPHYRSAISGRYVTTAHGKASPHTTIKES</sequence>
<evidence type="ECO:0000313" key="3">
    <source>
        <dbReference type="Proteomes" id="UP000094626"/>
    </source>
</evidence>
<dbReference type="KEGG" id="nre:BES08_25495"/>
<evidence type="ECO:0000256" key="1">
    <source>
        <dbReference type="SAM" id="MobiDB-lite"/>
    </source>
</evidence>
<name>A0A1D8ADR7_9SPHN</name>
<feature type="region of interest" description="Disordered" evidence="1">
    <location>
        <begin position="1"/>
        <end position="71"/>
    </location>
</feature>
<dbReference type="EMBL" id="CP017077">
    <property type="protein sequence ID" value="AOR80267.1"/>
    <property type="molecule type" value="Genomic_DNA"/>
</dbReference>
<accession>A0A1D8ADR7</accession>
<proteinExistence type="predicted"/>
<geneLocation type="plasmid" evidence="2 3">
    <name>pSA2</name>
</geneLocation>
<reference evidence="3" key="1">
    <citation type="journal article" date="2017" name="J. Biotechnol.">
        <title>Complete genome sequence of Novosphingobium resinovorum SA1, a versatile xenobiotic-degrading bacterium capable of utilizing sulfanilic acid.</title>
        <authorList>
            <person name="Hegedus B."/>
            <person name="Kos P.B."/>
            <person name="Balint B."/>
            <person name="Maroti G."/>
            <person name="Gan H.M."/>
            <person name="Perei K."/>
            <person name="Rakhely G."/>
        </authorList>
    </citation>
    <scope>NUCLEOTIDE SEQUENCE [LARGE SCALE GENOMIC DNA]</scope>
    <source>
        <strain evidence="3">SA1</strain>
    </source>
</reference>